<gene>
    <name evidence="2" type="ORF">KIL84_019953</name>
</gene>
<organism evidence="2 3">
    <name type="scientific">Mauremys mutica</name>
    <name type="common">yellowpond turtle</name>
    <dbReference type="NCBI Taxonomy" id="74926"/>
    <lineage>
        <taxon>Eukaryota</taxon>
        <taxon>Metazoa</taxon>
        <taxon>Chordata</taxon>
        <taxon>Craniata</taxon>
        <taxon>Vertebrata</taxon>
        <taxon>Euteleostomi</taxon>
        <taxon>Archelosauria</taxon>
        <taxon>Testudinata</taxon>
        <taxon>Testudines</taxon>
        <taxon>Cryptodira</taxon>
        <taxon>Durocryptodira</taxon>
        <taxon>Testudinoidea</taxon>
        <taxon>Geoemydidae</taxon>
        <taxon>Geoemydinae</taxon>
        <taxon>Mauremys</taxon>
    </lineage>
</organism>
<comment type="caution">
    <text evidence="2">The sequence shown here is derived from an EMBL/GenBank/DDBJ whole genome shotgun (WGS) entry which is preliminary data.</text>
</comment>
<evidence type="ECO:0000313" key="3">
    <source>
        <dbReference type="Proteomes" id="UP000827986"/>
    </source>
</evidence>
<protein>
    <submittedName>
        <fullName evidence="2">Uncharacterized protein</fullName>
    </submittedName>
</protein>
<dbReference type="AlphaFoldDB" id="A0A9D3XUS1"/>
<feature type="transmembrane region" description="Helical" evidence="1">
    <location>
        <begin position="7"/>
        <end position="26"/>
    </location>
</feature>
<reference evidence="2" key="1">
    <citation type="submission" date="2021-09" db="EMBL/GenBank/DDBJ databases">
        <title>The genome of Mauremys mutica provides insights into the evolution of semi-aquatic lifestyle.</title>
        <authorList>
            <person name="Gong S."/>
            <person name="Gao Y."/>
        </authorList>
    </citation>
    <scope>NUCLEOTIDE SEQUENCE</scope>
    <source>
        <strain evidence="2">MM-2020</strain>
        <tissue evidence="2">Muscle</tissue>
    </source>
</reference>
<dbReference type="EMBL" id="JAHDVG010000463">
    <property type="protein sequence ID" value="KAH1187204.1"/>
    <property type="molecule type" value="Genomic_DNA"/>
</dbReference>
<evidence type="ECO:0000256" key="1">
    <source>
        <dbReference type="SAM" id="Phobius"/>
    </source>
</evidence>
<name>A0A9D3XUS1_9SAUR</name>
<sequence length="116" mass="13614">MYATLQYARIFACCVLYCSFLSFYLIPVSLVCTVIQKRNPNLFTISLMHRYVNNADEHYLFIFPLKQKVHFYFSNNFIKISVTHTYTQNPVLGSYLQIEQSTIKKCYLDAHEPLPA</sequence>
<evidence type="ECO:0000313" key="2">
    <source>
        <dbReference type="EMBL" id="KAH1187204.1"/>
    </source>
</evidence>
<keyword evidence="1" id="KW-1133">Transmembrane helix</keyword>
<keyword evidence="1" id="KW-0812">Transmembrane</keyword>
<keyword evidence="3" id="KW-1185">Reference proteome</keyword>
<accession>A0A9D3XUS1</accession>
<keyword evidence="1" id="KW-0472">Membrane</keyword>
<dbReference type="Proteomes" id="UP000827986">
    <property type="component" value="Unassembled WGS sequence"/>
</dbReference>
<proteinExistence type="predicted"/>